<accession>A0A1R3I9H7</accession>
<dbReference type="Proteomes" id="UP000187203">
    <property type="component" value="Unassembled WGS sequence"/>
</dbReference>
<keyword evidence="2" id="KW-1185">Reference proteome</keyword>
<dbReference type="AlphaFoldDB" id="A0A1R3I9H7"/>
<proteinExistence type="predicted"/>
<dbReference type="EMBL" id="AWUE01018616">
    <property type="protein sequence ID" value="OMO79220.1"/>
    <property type="molecule type" value="Genomic_DNA"/>
</dbReference>
<organism evidence="1 2">
    <name type="scientific">Corchorus olitorius</name>
    <dbReference type="NCBI Taxonomy" id="93759"/>
    <lineage>
        <taxon>Eukaryota</taxon>
        <taxon>Viridiplantae</taxon>
        <taxon>Streptophyta</taxon>
        <taxon>Embryophyta</taxon>
        <taxon>Tracheophyta</taxon>
        <taxon>Spermatophyta</taxon>
        <taxon>Magnoliopsida</taxon>
        <taxon>eudicotyledons</taxon>
        <taxon>Gunneridae</taxon>
        <taxon>Pentapetalae</taxon>
        <taxon>rosids</taxon>
        <taxon>malvids</taxon>
        <taxon>Malvales</taxon>
        <taxon>Malvaceae</taxon>
        <taxon>Grewioideae</taxon>
        <taxon>Apeibeae</taxon>
        <taxon>Corchorus</taxon>
    </lineage>
</organism>
<sequence>MATATDRFHRRKLLNCDRPSQTIVNCDKRHGVGAGVHSVADGQLSGQSLTLIHRICPSPVANRRRCLFCSSQLFKTSVAEL</sequence>
<name>A0A1R3I9H7_9ROSI</name>
<evidence type="ECO:0000313" key="2">
    <source>
        <dbReference type="Proteomes" id="UP000187203"/>
    </source>
</evidence>
<comment type="caution">
    <text evidence="1">The sequence shown here is derived from an EMBL/GenBank/DDBJ whole genome shotgun (WGS) entry which is preliminary data.</text>
</comment>
<reference evidence="2" key="1">
    <citation type="submission" date="2013-09" db="EMBL/GenBank/DDBJ databases">
        <title>Corchorus olitorius genome sequencing.</title>
        <authorList>
            <person name="Alam M."/>
            <person name="Haque M.S."/>
            <person name="Islam M.S."/>
            <person name="Emdad E.M."/>
            <person name="Islam M.M."/>
            <person name="Ahmed B."/>
            <person name="Halim A."/>
            <person name="Hossen Q.M.M."/>
            <person name="Hossain M.Z."/>
            <person name="Ahmed R."/>
            <person name="Khan M.M."/>
            <person name="Islam R."/>
            <person name="Rashid M.M."/>
            <person name="Khan S.A."/>
            <person name="Rahman M.S."/>
            <person name="Alam M."/>
            <person name="Yahiya A.S."/>
            <person name="Khan M.S."/>
            <person name="Azam M.S."/>
            <person name="Haque T."/>
            <person name="Lashkar M.Z.H."/>
            <person name="Akhand A.I."/>
            <person name="Morshed G."/>
            <person name="Roy S."/>
            <person name="Uddin K.S."/>
            <person name="Rabeya T."/>
            <person name="Hossain A.S."/>
            <person name="Chowdhury A."/>
            <person name="Snigdha A.R."/>
            <person name="Mortoza M.S."/>
            <person name="Matin S.A."/>
            <person name="Hoque S.M.E."/>
            <person name="Islam M.K."/>
            <person name="Roy D.K."/>
            <person name="Haider R."/>
            <person name="Moosa M.M."/>
            <person name="Elias S.M."/>
            <person name="Hasan A.M."/>
            <person name="Jahan S."/>
            <person name="Shafiuddin M."/>
            <person name="Mahmood N."/>
            <person name="Shommy N.S."/>
        </authorList>
    </citation>
    <scope>NUCLEOTIDE SEQUENCE [LARGE SCALE GENOMIC DNA]</scope>
    <source>
        <strain evidence="2">cv. O-4</strain>
    </source>
</reference>
<gene>
    <name evidence="1" type="ORF">COLO4_24500</name>
</gene>
<protein>
    <submittedName>
        <fullName evidence="1">Uncharacterized protein</fullName>
    </submittedName>
</protein>
<evidence type="ECO:0000313" key="1">
    <source>
        <dbReference type="EMBL" id="OMO79220.1"/>
    </source>
</evidence>